<dbReference type="SUPFAM" id="SSF52266">
    <property type="entry name" value="SGNH hydrolase"/>
    <property type="match status" value="1"/>
</dbReference>
<dbReference type="InterPro" id="IPR036514">
    <property type="entry name" value="SGNH_hydro_sf"/>
</dbReference>
<dbReference type="EMBL" id="RHLK01000023">
    <property type="protein sequence ID" value="MVP02387.1"/>
    <property type="molecule type" value="Genomic_DNA"/>
</dbReference>
<dbReference type="PANTHER" id="PTHR30383">
    <property type="entry name" value="THIOESTERASE 1/PROTEASE 1/LYSOPHOSPHOLIPASE L1"/>
    <property type="match status" value="1"/>
</dbReference>
<dbReference type="PANTHER" id="PTHR30383:SF27">
    <property type="entry name" value="SPORE GERMINATION LIPASE LIPC"/>
    <property type="match status" value="1"/>
</dbReference>
<dbReference type="AlphaFoldDB" id="A0A7X3FNH2"/>
<dbReference type="RefSeq" id="WP_157338749.1">
    <property type="nucleotide sequence ID" value="NZ_RHLK01000023.1"/>
</dbReference>
<dbReference type="Pfam" id="PF13472">
    <property type="entry name" value="Lipase_GDSL_2"/>
    <property type="match status" value="1"/>
</dbReference>
<sequence length="217" mass="23654">MGEAIRYCAFGDSLTVGTGDNTGRGFTGRYRDYAEEVLKRPVTLRNAGTKGATSGELLQFLRNEGELRRGLGSAGIVTLTAGGNDLIRAAQPYIAGRDTAVLKNSLRAYGSNLRQMVRWIQHSAPAGSAGPLIIVIGLYNPIPMLPEAEFWIKRFNSATAKLQSDSVCYVDIYDAFKGSENRLISSDLFHPNTEGYKVIGAQVARSVKLPSYSNKWD</sequence>
<evidence type="ECO:0000259" key="1">
    <source>
        <dbReference type="Pfam" id="PF13472"/>
    </source>
</evidence>
<keyword evidence="3" id="KW-1185">Reference proteome</keyword>
<dbReference type="Proteomes" id="UP000490800">
    <property type="component" value="Unassembled WGS sequence"/>
</dbReference>
<dbReference type="InterPro" id="IPR051532">
    <property type="entry name" value="Ester_Hydrolysis_Enzymes"/>
</dbReference>
<proteinExistence type="predicted"/>
<dbReference type="Gene3D" id="3.40.50.1110">
    <property type="entry name" value="SGNH hydrolase"/>
    <property type="match status" value="1"/>
</dbReference>
<accession>A0A7X3FNH2</accession>
<evidence type="ECO:0000313" key="3">
    <source>
        <dbReference type="Proteomes" id="UP000490800"/>
    </source>
</evidence>
<organism evidence="2 3">
    <name type="scientific">Paenibacillus lutrae</name>
    <dbReference type="NCBI Taxonomy" id="2078573"/>
    <lineage>
        <taxon>Bacteria</taxon>
        <taxon>Bacillati</taxon>
        <taxon>Bacillota</taxon>
        <taxon>Bacilli</taxon>
        <taxon>Bacillales</taxon>
        <taxon>Paenibacillaceae</taxon>
        <taxon>Paenibacillus</taxon>
    </lineage>
</organism>
<evidence type="ECO:0000313" key="2">
    <source>
        <dbReference type="EMBL" id="MVP02387.1"/>
    </source>
</evidence>
<dbReference type="GO" id="GO:0004622">
    <property type="term" value="F:phosphatidylcholine lysophospholipase activity"/>
    <property type="evidence" value="ECO:0007669"/>
    <property type="project" value="TreeGrafter"/>
</dbReference>
<gene>
    <name evidence="2" type="ORF">EDM21_23160</name>
</gene>
<dbReference type="InterPro" id="IPR013830">
    <property type="entry name" value="SGNH_hydro"/>
</dbReference>
<comment type="caution">
    <text evidence="2">The sequence shown here is derived from an EMBL/GenBank/DDBJ whole genome shotgun (WGS) entry which is preliminary data.</text>
</comment>
<dbReference type="OrthoDB" id="26855at2"/>
<feature type="domain" description="SGNH hydrolase-type esterase" evidence="1">
    <location>
        <begin position="9"/>
        <end position="198"/>
    </location>
</feature>
<reference evidence="2 3" key="1">
    <citation type="journal article" date="2019" name="Microorganisms">
        <title>Paenibacillus lutrae sp. nov., A Chitinolytic Species Isolated from A River Otter in Castril Natural Park, Granada, Spain.</title>
        <authorList>
            <person name="Rodriguez M."/>
            <person name="Reina J.C."/>
            <person name="Bejar V."/>
            <person name="Llamas I."/>
        </authorList>
    </citation>
    <scope>NUCLEOTIDE SEQUENCE [LARGE SCALE GENOMIC DNA]</scope>
    <source>
        <strain evidence="2 3">N10</strain>
    </source>
</reference>
<protein>
    <submittedName>
        <fullName evidence="2">Lipase</fullName>
    </submittedName>
</protein>
<name>A0A7X3FNH2_9BACL</name>